<sequence>MSVVIVGGHDRMVTQYKKICKEYHCKAKVFTHMCANMSNQIGRPDLVILFTNTVSHKMVHCALAEANKGKADVVRCHTSSSSALHEILKNACCSA</sequence>
<accession>A0ABR7MU86</accession>
<reference evidence="2 3" key="1">
    <citation type="submission" date="2020-08" db="EMBL/GenBank/DDBJ databases">
        <title>Genome public.</title>
        <authorList>
            <person name="Liu C."/>
            <person name="Sun Q."/>
        </authorList>
    </citation>
    <scope>NUCLEOTIDE SEQUENCE [LARGE SCALE GENOMIC DNA]</scope>
    <source>
        <strain evidence="2 3">BX3</strain>
    </source>
</reference>
<dbReference type="Proteomes" id="UP000637513">
    <property type="component" value="Unassembled WGS sequence"/>
</dbReference>
<protein>
    <submittedName>
        <fullName evidence="2">DUF2325 domain-containing protein</fullName>
    </submittedName>
</protein>
<dbReference type="Pfam" id="PF10087">
    <property type="entry name" value="DUF2325"/>
    <property type="match status" value="1"/>
</dbReference>
<evidence type="ECO:0000313" key="3">
    <source>
        <dbReference type="Proteomes" id="UP000637513"/>
    </source>
</evidence>
<comment type="similarity">
    <text evidence="1">Belongs to the UPF0751 family.</text>
</comment>
<evidence type="ECO:0000256" key="1">
    <source>
        <dbReference type="ARBA" id="ARBA00007189"/>
    </source>
</evidence>
<comment type="caution">
    <text evidence="2">The sequence shown here is derived from an EMBL/GenBank/DDBJ whole genome shotgun (WGS) entry which is preliminary data.</text>
</comment>
<dbReference type="EMBL" id="JACRSW010000027">
    <property type="protein sequence ID" value="MBC8557229.1"/>
    <property type="molecule type" value="Genomic_DNA"/>
</dbReference>
<name>A0ABR7MU86_9FIRM</name>
<evidence type="ECO:0000313" key="2">
    <source>
        <dbReference type="EMBL" id="MBC8557229.1"/>
    </source>
</evidence>
<dbReference type="RefSeq" id="WP_022142182.1">
    <property type="nucleotide sequence ID" value="NZ_JACRSW010000027.1"/>
</dbReference>
<organism evidence="2 3">
    <name type="scientific">Jutongia hominis</name>
    <dbReference type="NCBI Taxonomy" id="2763664"/>
    <lineage>
        <taxon>Bacteria</taxon>
        <taxon>Bacillati</taxon>
        <taxon>Bacillota</taxon>
        <taxon>Clostridia</taxon>
        <taxon>Lachnospirales</taxon>
        <taxon>Lachnospiraceae</taxon>
        <taxon>Jutongia</taxon>
    </lineage>
</organism>
<dbReference type="InterPro" id="IPR016772">
    <property type="entry name" value="UCP020408"/>
</dbReference>
<gene>
    <name evidence="2" type="ORF">H8700_05865</name>
</gene>
<keyword evidence="3" id="KW-1185">Reference proteome</keyword>
<proteinExistence type="inferred from homology"/>